<dbReference type="Pfam" id="PF01346">
    <property type="entry name" value="FKBP_N"/>
    <property type="match status" value="1"/>
</dbReference>
<evidence type="ECO:0000256" key="7">
    <source>
        <dbReference type="SAM" id="SignalP"/>
    </source>
</evidence>
<feature type="domain" description="PPIase FKBP-type" evidence="8">
    <location>
        <begin position="162"/>
        <end position="249"/>
    </location>
</feature>
<evidence type="ECO:0000256" key="2">
    <source>
        <dbReference type="ARBA" id="ARBA00006577"/>
    </source>
</evidence>
<comment type="similarity">
    <text evidence="2 6">Belongs to the FKBP-type PPIase family.</text>
</comment>
<dbReference type="PANTHER" id="PTHR43811">
    <property type="entry name" value="FKBP-TYPE PEPTIDYL-PROLYL CIS-TRANS ISOMERASE FKPA"/>
    <property type="match status" value="1"/>
</dbReference>
<protein>
    <recommendedName>
        <fullName evidence="6">Peptidyl-prolyl cis-trans isomerase</fullName>
        <ecNumber evidence="6">5.2.1.8</ecNumber>
    </recommendedName>
</protein>
<feature type="signal peptide" evidence="7">
    <location>
        <begin position="1"/>
        <end position="25"/>
    </location>
</feature>
<keyword evidence="7" id="KW-0732">Signal</keyword>
<dbReference type="Gene3D" id="3.10.50.40">
    <property type="match status" value="1"/>
</dbReference>
<dbReference type="InterPro" id="IPR000774">
    <property type="entry name" value="PPIase_FKBP_N"/>
</dbReference>
<evidence type="ECO:0000256" key="4">
    <source>
        <dbReference type="ARBA" id="ARBA00023235"/>
    </source>
</evidence>
<dbReference type="PROSITE" id="PS50059">
    <property type="entry name" value="FKBP_PPIASE"/>
    <property type="match status" value="1"/>
</dbReference>
<dbReference type="PANTHER" id="PTHR43811:SF19">
    <property type="entry name" value="39 KDA FK506-BINDING NUCLEAR PROTEIN"/>
    <property type="match status" value="1"/>
</dbReference>
<keyword evidence="4 5" id="KW-0413">Isomerase</keyword>
<evidence type="ECO:0000256" key="1">
    <source>
        <dbReference type="ARBA" id="ARBA00000971"/>
    </source>
</evidence>
<evidence type="ECO:0000256" key="3">
    <source>
        <dbReference type="ARBA" id="ARBA00023110"/>
    </source>
</evidence>
<evidence type="ECO:0000313" key="9">
    <source>
        <dbReference type="EMBL" id="WWC85004.1"/>
    </source>
</evidence>
<keyword evidence="3 5" id="KW-0697">Rotamase</keyword>
<dbReference type="InterPro" id="IPR036944">
    <property type="entry name" value="PPIase_FKBP_N_sf"/>
</dbReference>
<dbReference type="EMBL" id="CP144143">
    <property type="protein sequence ID" value="WWC85004.1"/>
    <property type="molecule type" value="Genomic_DNA"/>
</dbReference>
<dbReference type="Pfam" id="PF00254">
    <property type="entry name" value="FKBP_C"/>
    <property type="match status" value="1"/>
</dbReference>
<dbReference type="SUPFAM" id="SSF54534">
    <property type="entry name" value="FKBP-like"/>
    <property type="match status" value="1"/>
</dbReference>
<proteinExistence type="inferred from homology"/>
<organism evidence="9 10">
    <name type="scientific">Mycovorax composti</name>
    <dbReference type="NCBI Taxonomy" id="2962693"/>
    <lineage>
        <taxon>Bacteria</taxon>
        <taxon>Pseudomonadati</taxon>
        <taxon>Bacteroidota</taxon>
        <taxon>Chitinophagia</taxon>
        <taxon>Chitinophagales</taxon>
        <taxon>Chitinophagaceae</taxon>
        <taxon>Mycovorax</taxon>
    </lineage>
</organism>
<dbReference type="InterPro" id="IPR046357">
    <property type="entry name" value="PPIase_dom_sf"/>
</dbReference>
<dbReference type="Gene3D" id="1.10.287.460">
    <property type="entry name" value="Peptidyl-prolyl cis-trans isomerase, FKBP-type, N-terminal domain"/>
    <property type="match status" value="1"/>
</dbReference>
<keyword evidence="10" id="KW-1185">Reference proteome</keyword>
<dbReference type="InterPro" id="IPR001179">
    <property type="entry name" value="PPIase_FKBP_dom"/>
</dbReference>
<dbReference type="Proteomes" id="UP001321305">
    <property type="component" value="Chromosome"/>
</dbReference>
<evidence type="ECO:0000259" key="8">
    <source>
        <dbReference type="PROSITE" id="PS50059"/>
    </source>
</evidence>
<gene>
    <name evidence="9" type="ORF">PIECOFPK_02747</name>
</gene>
<evidence type="ECO:0000256" key="6">
    <source>
        <dbReference type="RuleBase" id="RU003915"/>
    </source>
</evidence>
<comment type="catalytic activity">
    <reaction evidence="1 5 6">
        <text>[protein]-peptidylproline (omega=180) = [protein]-peptidylproline (omega=0)</text>
        <dbReference type="Rhea" id="RHEA:16237"/>
        <dbReference type="Rhea" id="RHEA-COMP:10747"/>
        <dbReference type="Rhea" id="RHEA-COMP:10748"/>
        <dbReference type="ChEBI" id="CHEBI:83833"/>
        <dbReference type="ChEBI" id="CHEBI:83834"/>
        <dbReference type="EC" id="5.2.1.8"/>
    </reaction>
</comment>
<reference evidence="10" key="1">
    <citation type="submission" date="2024-01" db="EMBL/GenBank/DDBJ databases">
        <title>Mycovorax composti gen. nov. sp. nov., a member of the family Chitinophagaceae isolated from button mushroom compost.</title>
        <authorList>
            <person name="Thai M."/>
            <person name="Bell T.L."/>
            <person name="Kertesz M.A."/>
        </authorList>
    </citation>
    <scope>NUCLEOTIDE SEQUENCE [LARGE SCALE GENOMIC DNA]</scope>
    <source>
        <strain evidence="10">C216</strain>
    </source>
</reference>
<evidence type="ECO:0000256" key="5">
    <source>
        <dbReference type="PROSITE-ProRule" id="PRU00277"/>
    </source>
</evidence>
<name>A0ABZ2EN42_9BACT</name>
<feature type="chain" id="PRO_5045781460" description="Peptidyl-prolyl cis-trans isomerase" evidence="7">
    <location>
        <begin position="26"/>
        <end position="252"/>
    </location>
</feature>
<dbReference type="EC" id="5.2.1.8" evidence="6"/>
<accession>A0ABZ2EN42</accession>
<sequence length="252" mass="27731">MYNYLFMKQTLFTVLLISIVLGATAQNTRSQSQSATKKPTNTSAQPNQQLALMNLADSASYAIGLTIAQSLTQDFKELNKEAFLSAIKATFDNKTPLFSVDDSRSILMEFSKIEEEKATSAFLEKNQAFLEKNKSNPNVKVTESGLQYEILKEGSGDKPAITDTVVCNYIGMLIDSTEFDNSYERGTPLTIPLGGGIIAGWSEGLQLMSVGSKYRFYIPHELAYGLRGAPPTIPGGSTLIFEIELLEVKKRK</sequence>
<evidence type="ECO:0000313" key="10">
    <source>
        <dbReference type="Proteomes" id="UP001321305"/>
    </source>
</evidence>